<dbReference type="GO" id="GO:0016020">
    <property type="term" value="C:membrane"/>
    <property type="evidence" value="ECO:0007669"/>
    <property type="project" value="InterPro"/>
</dbReference>
<name>A0A9P1INA9_9PELO</name>
<dbReference type="PROSITE" id="PS51419">
    <property type="entry name" value="RAB"/>
    <property type="match status" value="1"/>
</dbReference>
<dbReference type="InterPro" id="IPR001806">
    <property type="entry name" value="Small_GTPase"/>
</dbReference>
<dbReference type="EMBL" id="CANHGI010000004">
    <property type="protein sequence ID" value="CAI5447751.1"/>
    <property type="molecule type" value="Genomic_DNA"/>
</dbReference>
<dbReference type="InterPro" id="IPR027417">
    <property type="entry name" value="P-loop_NTPase"/>
</dbReference>
<gene>
    <name evidence="3" type="ORF">CAMP_LOCUS10388</name>
</gene>
<accession>A0A9P1INA9</accession>
<dbReference type="InterPro" id="IPR020849">
    <property type="entry name" value="Small_GTPase_Ras-type"/>
</dbReference>
<evidence type="ECO:0000256" key="1">
    <source>
        <dbReference type="ARBA" id="ARBA00022741"/>
    </source>
</evidence>
<dbReference type="Pfam" id="PF00071">
    <property type="entry name" value="Ras"/>
    <property type="match status" value="1"/>
</dbReference>
<evidence type="ECO:0000313" key="4">
    <source>
        <dbReference type="Proteomes" id="UP001152747"/>
    </source>
</evidence>
<dbReference type="NCBIfam" id="TIGR00231">
    <property type="entry name" value="small_GTP"/>
    <property type="match status" value="1"/>
</dbReference>
<keyword evidence="1" id="KW-0547">Nucleotide-binding</keyword>
<keyword evidence="4" id="KW-1185">Reference proteome</keyword>
<evidence type="ECO:0000313" key="3">
    <source>
        <dbReference type="EMBL" id="CAI5447751.1"/>
    </source>
</evidence>
<protein>
    <submittedName>
        <fullName evidence="3">Uncharacterized protein</fullName>
    </submittedName>
</protein>
<dbReference type="Gene3D" id="3.40.50.300">
    <property type="entry name" value="P-loop containing nucleotide triphosphate hydrolases"/>
    <property type="match status" value="1"/>
</dbReference>
<dbReference type="AlphaFoldDB" id="A0A9P1INA9"/>
<dbReference type="PANTHER" id="PTHR24070">
    <property type="entry name" value="RAS, DI-RAS, AND RHEB FAMILY MEMBERS OF SMALL GTPASE SUPERFAMILY"/>
    <property type="match status" value="1"/>
</dbReference>
<dbReference type="GO" id="GO:0007165">
    <property type="term" value="P:signal transduction"/>
    <property type="evidence" value="ECO:0007669"/>
    <property type="project" value="InterPro"/>
</dbReference>
<sequence length="87" mass="9977">MPEKSKYKIVVLGDVGCGKSALVKRFVRNEIVRTYDPTIEDKYVKKMEFRGNLVELEIVDTSGKVCRFRGFGLGNLKKNGNYWRISS</sequence>
<dbReference type="OrthoDB" id="265044at2759"/>
<dbReference type="GO" id="GO:0003924">
    <property type="term" value="F:GTPase activity"/>
    <property type="evidence" value="ECO:0007669"/>
    <property type="project" value="InterPro"/>
</dbReference>
<proteinExistence type="predicted"/>
<dbReference type="InterPro" id="IPR005225">
    <property type="entry name" value="Small_GTP-bd"/>
</dbReference>
<dbReference type="SUPFAM" id="SSF52540">
    <property type="entry name" value="P-loop containing nucleoside triphosphate hydrolases"/>
    <property type="match status" value="1"/>
</dbReference>
<dbReference type="Proteomes" id="UP001152747">
    <property type="component" value="Unassembled WGS sequence"/>
</dbReference>
<dbReference type="PRINTS" id="PR00449">
    <property type="entry name" value="RASTRNSFRMNG"/>
</dbReference>
<reference evidence="3" key="1">
    <citation type="submission" date="2022-11" db="EMBL/GenBank/DDBJ databases">
        <authorList>
            <person name="Kikuchi T."/>
        </authorList>
    </citation>
    <scope>NUCLEOTIDE SEQUENCE</scope>
    <source>
        <strain evidence="3">PS1010</strain>
    </source>
</reference>
<dbReference type="GO" id="GO:0005525">
    <property type="term" value="F:GTP binding"/>
    <property type="evidence" value="ECO:0007669"/>
    <property type="project" value="UniProtKB-KW"/>
</dbReference>
<keyword evidence="2" id="KW-0342">GTP-binding</keyword>
<evidence type="ECO:0000256" key="2">
    <source>
        <dbReference type="ARBA" id="ARBA00023134"/>
    </source>
</evidence>
<comment type="caution">
    <text evidence="3">The sequence shown here is derived from an EMBL/GenBank/DDBJ whole genome shotgun (WGS) entry which is preliminary data.</text>
</comment>
<organism evidence="3 4">
    <name type="scientific">Caenorhabditis angaria</name>
    <dbReference type="NCBI Taxonomy" id="860376"/>
    <lineage>
        <taxon>Eukaryota</taxon>
        <taxon>Metazoa</taxon>
        <taxon>Ecdysozoa</taxon>
        <taxon>Nematoda</taxon>
        <taxon>Chromadorea</taxon>
        <taxon>Rhabditida</taxon>
        <taxon>Rhabditina</taxon>
        <taxon>Rhabditomorpha</taxon>
        <taxon>Rhabditoidea</taxon>
        <taxon>Rhabditidae</taxon>
        <taxon>Peloderinae</taxon>
        <taxon>Caenorhabditis</taxon>
    </lineage>
</organism>
<dbReference type="SMART" id="SM00173">
    <property type="entry name" value="RAS"/>
    <property type="match status" value="1"/>
</dbReference>